<protein>
    <submittedName>
        <fullName evidence="13">23S rRNA (Adenine-C8)-methyltransferase</fullName>
    </submittedName>
</protein>
<evidence type="ECO:0000256" key="3">
    <source>
        <dbReference type="ARBA" id="ARBA00022485"/>
    </source>
</evidence>
<dbReference type="PANTHER" id="PTHR30544:SF5">
    <property type="entry name" value="RADICAL SAM CORE DOMAIN-CONTAINING PROTEIN"/>
    <property type="match status" value="1"/>
</dbReference>
<keyword evidence="7 13" id="KW-0808">Transferase</keyword>
<dbReference type="GO" id="GO:0030488">
    <property type="term" value="P:tRNA methylation"/>
    <property type="evidence" value="ECO:0007669"/>
    <property type="project" value="TreeGrafter"/>
</dbReference>
<keyword evidence="6 13" id="KW-0489">Methyltransferase</keyword>
<sequence>METKYDRLKAFVAENGWPRYRFNQILHAVFKERIGEFDRMTTLPLPLRHQLRKRFGKSVLHLTPVFRKQSGQADKVLFELPDSNKIETVRLIYRAGWQSYCISSQCGCGFGCRFCATGRIGLKRNLSADEITDQILYFHLQSHPIDSISLMGMGEALANPQIFTALKVLTDPRLFNLSPRRITVSTIGLVPQIERLSREFPQVNLTFSLHSPFDEQRSALMPINRKYPLDEVLDALDAHIQRHRRKVYIAYIVLPGVNDTPEHAEKLVSLLRGRGPWDYLYHVNLIRYNPASGAPKAYQRPREEELATLCRRLRRAGVKVTIRQSFGVDIEAACGQLYGRYYIRGEPEEHKAPAKGR</sequence>
<accession>A0A1I2P7T3</accession>
<feature type="domain" description="Radical SAM core" evidence="12">
    <location>
        <begin position="94"/>
        <end position="329"/>
    </location>
</feature>
<dbReference type="InterPro" id="IPR022881">
    <property type="entry name" value="rRNA_lsu_MeTfrase_Cfr"/>
</dbReference>
<keyword evidence="5" id="KW-0698">rRNA processing</keyword>
<dbReference type="GO" id="GO:0070475">
    <property type="term" value="P:rRNA base methylation"/>
    <property type="evidence" value="ECO:0007669"/>
    <property type="project" value="InterPro"/>
</dbReference>
<evidence type="ECO:0000256" key="4">
    <source>
        <dbReference type="ARBA" id="ARBA00022490"/>
    </source>
</evidence>
<dbReference type="NCBIfam" id="NF011024">
    <property type="entry name" value="PRK14453.1"/>
    <property type="match status" value="1"/>
</dbReference>
<dbReference type="NCBIfam" id="NF000424">
    <property type="entry name" value="CfrAB"/>
    <property type="match status" value="1"/>
</dbReference>
<dbReference type="PANTHER" id="PTHR30544">
    <property type="entry name" value="23S RRNA METHYLTRANSFERASE"/>
    <property type="match status" value="1"/>
</dbReference>
<evidence type="ECO:0000256" key="1">
    <source>
        <dbReference type="ARBA" id="ARBA00001966"/>
    </source>
</evidence>
<dbReference type="Gene3D" id="3.20.20.70">
    <property type="entry name" value="Aldolase class I"/>
    <property type="match status" value="1"/>
</dbReference>
<dbReference type="Pfam" id="PF21016">
    <property type="entry name" value="RlmN_N"/>
    <property type="match status" value="1"/>
</dbReference>
<dbReference type="CDD" id="cd01335">
    <property type="entry name" value="Radical_SAM"/>
    <property type="match status" value="1"/>
</dbReference>
<keyword evidence="11" id="KW-0411">Iron-sulfur</keyword>
<evidence type="ECO:0000256" key="7">
    <source>
        <dbReference type="ARBA" id="ARBA00022679"/>
    </source>
</evidence>
<name>A0A1I2P7T3_9BACL</name>
<dbReference type="GO" id="GO:0051539">
    <property type="term" value="F:4 iron, 4 sulfur cluster binding"/>
    <property type="evidence" value="ECO:0007669"/>
    <property type="project" value="UniProtKB-KW"/>
</dbReference>
<dbReference type="GO" id="GO:0046872">
    <property type="term" value="F:metal ion binding"/>
    <property type="evidence" value="ECO:0007669"/>
    <property type="project" value="UniProtKB-KW"/>
</dbReference>
<evidence type="ECO:0000256" key="5">
    <source>
        <dbReference type="ARBA" id="ARBA00022552"/>
    </source>
</evidence>
<dbReference type="SFLD" id="SFLDG01062">
    <property type="entry name" value="methyltransferase_(Class_A)"/>
    <property type="match status" value="1"/>
</dbReference>
<dbReference type="PIRSF" id="PIRSF006004">
    <property type="entry name" value="CHP00048"/>
    <property type="match status" value="1"/>
</dbReference>
<evidence type="ECO:0000256" key="10">
    <source>
        <dbReference type="ARBA" id="ARBA00023004"/>
    </source>
</evidence>
<dbReference type="InterPro" id="IPR040072">
    <property type="entry name" value="Methyltransferase_A"/>
</dbReference>
<dbReference type="AlphaFoldDB" id="A0A1I2P7T3"/>
<keyword evidence="8" id="KW-0949">S-adenosyl-L-methionine</keyword>
<dbReference type="GO" id="GO:0005737">
    <property type="term" value="C:cytoplasm"/>
    <property type="evidence" value="ECO:0007669"/>
    <property type="project" value="UniProtKB-SubCell"/>
</dbReference>
<dbReference type="NCBIfam" id="TIGR04432">
    <property type="entry name" value="rSAM_Cfr"/>
    <property type="match status" value="1"/>
</dbReference>
<gene>
    <name evidence="13" type="ORF">SAMN04488025_11553</name>
</gene>
<keyword evidence="4" id="KW-0963">Cytoplasm</keyword>
<keyword evidence="10" id="KW-0408">Iron</keyword>
<dbReference type="GO" id="GO:0046677">
    <property type="term" value="P:response to antibiotic"/>
    <property type="evidence" value="ECO:0007669"/>
    <property type="project" value="UniProtKB-KW"/>
</dbReference>
<dbReference type="EMBL" id="FOOK01000015">
    <property type="protein sequence ID" value="SFG10027.1"/>
    <property type="molecule type" value="Genomic_DNA"/>
</dbReference>
<dbReference type="InterPro" id="IPR058240">
    <property type="entry name" value="rSAM_sf"/>
</dbReference>
<comment type="subcellular location">
    <subcellularLocation>
        <location evidence="2">Cytoplasm</location>
    </subcellularLocation>
</comment>
<evidence type="ECO:0000256" key="6">
    <source>
        <dbReference type="ARBA" id="ARBA00022603"/>
    </source>
</evidence>
<organism evidence="13 14">
    <name type="scientific">Planifilum fulgidum</name>
    <dbReference type="NCBI Taxonomy" id="201973"/>
    <lineage>
        <taxon>Bacteria</taxon>
        <taxon>Bacillati</taxon>
        <taxon>Bacillota</taxon>
        <taxon>Bacilli</taxon>
        <taxon>Bacillales</taxon>
        <taxon>Thermoactinomycetaceae</taxon>
        <taxon>Planifilum</taxon>
    </lineage>
</organism>
<dbReference type="InterPro" id="IPR013785">
    <property type="entry name" value="Aldolase_TIM"/>
</dbReference>
<dbReference type="Pfam" id="PF04055">
    <property type="entry name" value="Radical_SAM"/>
    <property type="match status" value="1"/>
</dbReference>
<dbReference type="SUPFAM" id="SSF102114">
    <property type="entry name" value="Radical SAM enzymes"/>
    <property type="match status" value="1"/>
</dbReference>
<evidence type="ECO:0000256" key="8">
    <source>
        <dbReference type="ARBA" id="ARBA00022691"/>
    </source>
</evidence>
<evidence type="ECO:0000313" key="13">
    <source>
        <dbReference type="EMBL" id="SFG10027.1"/>
    </source>
</evidence>
<dbReference type="InterPro" id="IPR004383">
    <property type="entry name" value="rRNA_lsu_MTrfase_RlmN/Cfr"/>
</dbReference>
<dbReference type="Proteomes" id="UP000198661">
    <property type="component" value="Unassembled WGS sequence"/>
</dbReference>
<evidence type="ECO:0000256" key="2">
    <source>
        <dbReference type="ARBA" id="ARBA00004496"/>
    </source>
</evidence>
<comment type="cofactor">
    <cofactor evidence="1">
        <name>[4Fe-4S] cluster</name>
        <dbReference type="ChEBI" id="CHEBI:49883"/>
    </cofactor>
</comment>
<evidence type="ECO:0000256" key="11">
    <source>
        <dbReference type="ARBA" id="ARBA00023014"/>
    </source>
</evidence>
<dbReference type="GO" id="GO:0008173">
    <property type="term" value="F:RNA methyltransferase activity"/>
    <property type="evidence" value="ECO:0007669"/>
    <property type="project" value="InterPro"/>
</dbReference>
<keyword evidence="14" id="KW-1185">Reference proteome</keyword>
<proteinExistence type="predicted"/>
<keyword evidence="3" id="KW-0004">4Fe-4S</keyword>
<dbReference type="InterPro" id="IPR007197">
    <property type="entry name" value="rSAM"/>
</dbReference>
<evidence type="ECO:0000313" key="14">
    <source>
        <dbReference type="Proteomes" id="UP000198661"/>
    </source>
</evidence>
<dbReference type="Gene3D" id="1.10.150.530">
    <property type="match status" value="1"/>
</dbReference>
<dbReference type="STRING" id="201973.SAMN04488025_11553"/>
<evidence type="ECO:0000256" key="9">
    <source>
        <dbReference type="ARBA" id="ARBA00022723"/>
    </source>
</evidence>
<keyword evidence="9" id="KW-0479">Metal-binding</keyword>
<dbReference type="SFLD" id="SFLDS00029">
    <property type="entry name" value="Radical_SAM"/>
    <property type="match status" value="1"/>
</dbReference>
<evidence type="ECO:0000259" key="12">
    <source>
        <dbReference type="PROSITE" id="PS51918"/>
    </source>
</evidence>
<dbReference type="SFLD" id="SFLDF00275">
    <property type="entry name" value="adenosine_C2_methyltransferase"/>
    <property type="match status" value="1"/>
</dbReference>
<reference evidence="13 14" key="1">
    <citation type="submission" date="2016-10" db="EMBL/GenBank/DDBJ databases">
        <authorList>
            <person name="de Groot N.N."/>
        </authorList>
    </citation>
    <scope>NUCLEOTIDE SEQUENCE [LARGE SCALE GENOMIC DNA]</scope>
    <source>
        <strain evidence="13 14">DSM 44945</strain>
    </source>
</reference>
<dbReference type="InterPro" id="IPR048641">
    <property type="entry name" value="RlmN_N"/>
</dbReference>
<dbReference type="PROSITE" id="PS51918">
    <property type="entry name" value="RADICAL_SAM"/>
    <property type="match status" value="1"/>
</dbReference>